<dbReference type="AlphaFoldDB" id="A0A3M2LV17"/>
<organism evidence="2 3">
    <name type="scientific">Actinomadura harenae</name>
    <dbReference type="NCBI Taxonomy" id="2483351"/>
    <lineage>
        <taxon>Bacteria</taxon>
        <taxon>Bacillati</taxon>
        <taxon>Actinomycetota</taxon>
        <taxon>Actinomycetes</taxon>
        <taxon>Streptosporangiales</taxon>
        <taxon>Thermomonosporaceae</taxon>
        <taxon>Actinomadura</taxon>
    </lineage>
</organism>
<dbReference type="RefSeq" id="WP_122197486.1">
    <property type="nucleotide sequence ID" value="NZ_RFFG01000061.1"/>
</dbReference>
<dbReference type="Proteomes" id="UP000282674">
    <property type="component" value="Unassembled WGS sequence"/>
</dbReference>
<dbReference type="EMBL" id="RFFG01000061">
    <property type="protein sequence ID" value="RMI39855.1"/>
    <property type="molecule type" value="Genomic_DNA"/>
</dbReference>
<feature type="domain" description="DUF397" evidence="1">
    <location>
        <begin position="7"/>
        <end position="57"/>
    </location>
</feature>
<evidence type="ECO:0000259" key="1">
    <source>
        <dbReference type="Pfam" id="PF04149"/>
    </source>
</evidence>
<reference evidence="2 3" key="1">
    <citation type="submission" date="2018-10" db="EMBL/GenBank/DDBJ databases">
        <title>Isolation from soil.</title>
        <authorList>
            <person name="Hu J."/>
        </authorList>
    </citation>
    <scope>NUCLEOTIDE SEQUENCE [LARGE SCALE GENOMIC DNA]</scope>
    <source>
        <strain evidence="2 3">NEAU-Ht49</strain>
    </source>
</reference>
<keyword evidence="3" id="KW-1185">Reference proteome</keyword>
<comment type="caution">
    <text evidence="2">The sequence shown here is derived from an EMBL/GenBank/DDBJ whole genome shotgun (WGS) entry which is preliminary data.</text>
</comment>
<dbReference type="OrthoDB" id="3482566at2"/>
<dbReference type="Pfam" id="PF04149">
    <property type="entry name" value="DUF397"/>
    <property type="match status" value="1"/>
</dbReference>
<sequence>MHVTTIWRKSSHSDAHGQCVELADLGRSVGIRDSKKPDAGHFQMSARALAFLLATIKADD</sequence>
<name>A0A3M2LV17_9ACTN</name>
<dbReference type="InterPro" id="IPR007278">
    <property type="entry name" value="DUF397"/>
</dbReference>
<proteinExistence type="predicted"/>
<gene>
    <name evidence="2" type="ORF">EBO15_28210</name>
</gene>
<accession>A0A3M2LV17</accession>
<evidence type="ECO:0000313" key="3">
    <source>
        <dbReference type="Proteomes" id="UP000282674"/>
    </source>
</evidence>
<protein>
    <submittedName>
        <fullName evidence="2">DUF397 domain-containing protein</fullName>
    </submittedName>
</protein>
<evidence type="ECO:0000313" key="2">
    <source>
        <dbReference type="EMBL" id="RMI39855.1"/>
    </source>
</evidence>